<gene>
    <name evidence="1" type="ORF">BEH_20250</name>
</gene>
<dbReference type="GeneID" id="93699828"/>
<dbReference type="RefSeq" id="WP_019391402.1">
    <property type="nucleotide sequence ID" value="NZ_ALIM01000014.1"/>
</dbReference>
<reference evidence="2" key="2">
    <citation type="submission" date="2015-06" db="EMBL/GenBank/DDBJ databases">
        <title>Genome Sequence of Bacillus endophyticus and Analysis of its Companion Mechanism in the Ketogulonigenium vulgare-Bacillus strain Consortium.</title>
        <authorList>
            <person name="Jia N."/>
            <person name="Du J."/>
            <person name="Ding M.-Z."/>
            <person name="Gao F."/>
            <person name="Yuan Y.-J."/>
        </authorList>
    </citation>
    <scope>NUCLEOTIDE SEQUENCE [LARGE SCALE GENOMIC DNA]</scope>
    <source>
        <strain evidence="2">Hbe603</strain>
    </source>
</reference>
<name>A0A0H4KPG0_9BACI</name>
<keyword evidence="2" id="KW-1185">Reference proteome</keyword>
<sequence length="46" mass="5375">MEKLSDKVLVESYCKANELKLSPEFIKLIEKEIERRSLHAKIKISS</sequence>
<evidence type="ECO:0000313" key="2">
    <source>
        <dbReference type="Proteomes" id="UP000036202"/>
    </source>
</evidence>
<accession>A0A0H4KPG0</accession>
<dbReference type="InterPro" id="IPR036916">
    <property type="entry name" value="Sda_sf"/>
</dbReference>
<dbReference type="EMBL" id="CP011974">
    <property type="protein sequence ID" value="AKO94219.1"/>
    <property type="molecule type" value="Genomic_DNA"/>
</dbReference>
<protein>
    <submittedName>
        <fullName evidence="1">Sporulation protein</fullName>
    </submittedName>
</protein>
<evidence type="ECO:0000313" key="1">
    <source>
        <dbReference type="EMBL" id="AKO94219.1"/>
    </source>
</evidence>
<dbReference type="KEGG" id="beo:BEH_20250"/>
<dbReference type="PATRIC" id="fig|135735.6.peg.4286"/>
<reference evidence="1 2" key="1">
    <citation type="journal article" date="2015" name="PLoS ONE">
        <title>Genome Sequence of Bacillus endophyticus and Analysis of Its Companion Mechanism in the Ketogulonigenium vulgare-Bacillus Strain Consortium.</title>
        <authorList>
            <person name="Jia N."/>
            <person name="Du J."/>
            <person name="Ding M.Z."/>
            <person name="Gao F."/>
            <person name="Yuan Y.J."/>
        </authorList>
    </citation>
    <scope>NUCLEOTIDE SEQUENCE [LARGE SCALE GENOMIC DNA]</scope>
    <source>
        <strain evidence="1 2">Hbe603</strain>
    </source>
</reference>
<organism evidence="1 2">
    <name type="scientific">Priestia filamentosa</name>
    <dbReference type="NCBI Taxonomy" id="1402861"/>
    <lineage>
        <taxon>Bacteria</taxon>
        <taxon>Bacillati</taxon>
        <taxon>Bacillota</taxon>
        <taxon>Bacilli</taxon>
        <taxon>Bacillales</taxon>
        <taxon>Bacillaceae</taxon>
        <taxon>Priestia</taxon>
    </lineage>
</organism>
<accession>A0A1X7CWR4</accession>
<dbReference type="Gene3D" id="1.10.287.1100">
    <property type="entry name" value="Sporulation inhibitor A"/>
    <property type="match status" value="1"/>
</dbReference>
<dbReference type="Pfam" id="PF08970">
    <property type="entry name" value="Sda"/>
    <property type="match status" value="1"/>
</dbReference>
<dbReference type="InterPro" id="IPR015064">
    <property type="entry name" value="Sda"/>
</dbReference>
<dbReference type="Proteomes" id="UP000036202">
    <property type="component" value="Chromosome"/>
</dbReference>
<proteinExistence type="predicted"/>
<dbReference type="AlphaFoldDB" id="A0A0H4KPG0"/>
<dbReference type="SUPFAM" id="SSF100985">
    <property type="entry name" value="Sporulation inhibitor Sda"/>
    <property type="match status" value="1"/>
</dbReference>
<dbReference type="OrthoDB" id="2933732at2"/>